<dbReference type="AlphaFoldDB" id="A0A8X6P763"/>
<feature type="region of interest" description="Disordered" evidence="1">
    <location>
        <begin position="1"/>
        <end position="22"/>
    </location>
</feature>
<protein>
    <submittedName>
        <fullName evidence="2">Uncharacterized protein</fullName>
    </submittedName>
</protein>
<evidence type="ECO:0000313" key="3">
    <source>
        <dbReference type="Proteomes" id="UP000887013"/>
    </source>
</evidence>
<sequence length="138" mass="16633">MPGRPMRNDTSSAPRLQDPPSDLYEYEDYEEEDDYEYKDCCCITGLIRDLDLIQPLFRFLMHKKWMSLSFKNSALLPDDREKRAIQREKWFERKPFKIAFRLIPFEIPPLPEKAPVQKNHRKGRDCYRSCHQWTNASF</sequence>
<evidence type="ECO:0000313" key="2">
    <source>
        <dbReference type="EMBL" id="GFT49755.1"/>
    </source>
</evidence>
<accession>A0A8X6P763</accession>
<dbReference type="EMBL" id="BMAW01111795">
    <property type="protein sequence ID" value="GFT49755.1"/>
    <property type="molecule type" value="Genomic_DNA"/>
</dbReference>
<comment type="caution">
    <text evidence="2">The sequence shown here is derived from an EMBL/GenBank/DDBJ whole genome shotgun (WGS) entry which is preliminary data.</text>
</comment>
<keyword evidence="3" id="KW-1185">Reference proteome</keyword>
<gene>
    <name evidence="2" type="ORF">NPIL_272161</name>
</gene>
<evidence type="ECO:0000256" key="1">
    <source>
        <dbReference type="SAM" id="MobiDB-lite"/>
    </source>
</evidence>
<dbReference type="Proteomes" id="UP000887013">
    <property type="component" value="Unassembled WGS sequence"/>
</dbReference>
<organism evidence="2 3">
    <name type="scientific">Nephila pilipes</name>
    <name type="common">Giant wood spider</name>
    <name type="synonym">Nephila maculata</name>
    <dbReference type="NCBI Taxonomy" id="299642"/>
    <lineage>
        <taxon>Eukaryota</taxon>
        <taxon>Metazoa</taxon>
        <taxon>Ecdysozoa</taxon>
        <taxon>Arthropoda</taxon>
        <taxon>Chelicerata</taxon>
        <taxon>Arachnida</taxon>
        <taxon>Araneae</taxon>
        <taxon>Araneomorphae</taxon>
        <taxon>Entelegynae</taxon>
        <taxon>Araneoidea</taxon>
        <taxon>Nephilidae</taxon>
        <taxon>Nephila</taxon>
    </lineage>
</organism>
<name>A0A8X6P763_NEPPI</name>
<dbReference type="OrthoDB" id="6437788at2759"/>
<reference evidence="2" key="1">
    <citation type="submission" date="2020-08" db="EMBL/GenBank/DDBJ databases">
        <title>Multicomponent nature underlies the extraordinary mechanical properties of spider dragline silk.</title>
        <authorList>
            <person name="Kono N."/>
            <person name="Nakamura H."/>
            <person name="Mori M."/>
            <person name="Yoshida Y."/>
            <person name="Ohtoshi R."/>
            <person name="Malay A.D."/>
            <person name="Moran D.A.P."/>
            <person name="Tomita M."/>
            <person name="Numata K."/>
            <person name="Arakawa K."/>
        </authorList>
    </citation>
    <scope>NUCLEOTIDE SEQUENCE</scope>
</reference>
<proteinExistence type="predicted"/>